<keyword evidence="1" id="KW-0472">Membrane</keyword>
<keyword evidence="1" id="KW-1133">Transmembrane helix</keyword>
<name>A0A9J6PS77_9GAMM</name>
<feature type="transmembrane region" description="Helical" evidence="1">
    <location>
        <begin position="81"/>
        <end position="101"/>
    </location>
</feature>
<keyword evidence="3" id="KW-1185">Reference proteome</keyword>
<keyword evidence="1" id="KW-0812">Transmembrane</keyword>
<accession>A0A9J6PS77</accession>
<comment type="caution">
    <text evidence="2">The sequence shown here is derived from an EMBL/GenBank/DDBJ whole genome shotgun (WGS) entry which is preliminary data.</text>
</comment>
<protein>
    <submittedName>
        <fullName evidence="2">Uncharacterized protein</fullName>
    </submittedName>
</protein>
<proteinExistence type="predicted"/>
<reference evidence="2" key="1">
    <citation type="submission" date="2022-09" db="EMBL/GenBank/DDBJ databases">
        <title>Winslowiella arboricola sp. nov., isolated from bleeding cankers on broadleaf hosts.</title>
        <authorList>
            <person name="Brady C."/>
            <person name="Kaur S."/>
            <person name="Crampton B."/>
            <person name="Maddock D."/>
            <person name="Arnold D."/>
            <person name="Denman S."/>
        </authorList>
    </citation>
    <scope>NUCLEOTIDE SEQUENCE</scope>
    <source>
        <strain evidence="2">BAC 15a-03b</strain>
    </source>
</reference>
<dbReference type="AlphaFoldDB" id="A0A9J6PS77"/>
<dbReference type="EMBL" id="JAODIM010000041">
    <property type="protein sequence ID" value="MCU5778525.1"/>
    <property type="molecule type" value="Genomic_DNA"/>
</dbReference>
<dbReference type="RefSeq" id="WP_267141545.1">
    <property type="nucleotide sequence ID" value="NZ_JAODIL010000059.1"/>
</dbReference>
<feature type="transmembrane region" description="Helical" evidence="1">
    <location>
        <begin position="47"/>
        <end position="69"/>
    </location>
</feature>
<gene>
    <name evidence="2" type="ORF">N5923_13605</name>
</gene>
<sequence length="115" mass="13170">MHNETEKKLLDSGFSVDEVLKITQSIKDREVVNDSSINKEINALSGFFKMVIGLFLFILIIMFFDLFISNQLSFPQVAIRLVVAAFILFAANLVLPLKLGIKAFRYMKRNKKNKI</sequence>
<organism evidence="2 3">
    <name type="scientific">Winslowiella arboricola</name>
    <dbReference type="NCBI Taxonomy" id="2978220"/>
    <lineage>
        <taxon>Bacteria</taxon>
        <taxon>Pseudomonadati</taxon>
        <taxon>Pseudomonadota</taxon>
        <taxon>Gammaproteobacteria</taxon>
        <taxon>Enterobacterales</taxon>
        <taxon>Erwiniaceae</taxon>
        <taxon>Winslowiella</taxon>
    </lineage>
</organism>
<evidence type="ECO:0000313" key="2">
    <source>
        <dbReference type="EMBL" id="MCU5778525.1"/>
    </source>
</evidence>
<evidence type="ECO:0000256" key="1">
    <source>
        <dbReference type="SAM" id="Phobius"/>
    </source>
</evidence>
<dbReference type="Proteomes" id="UP001064262">
    <property type="component" value="Unassembled WGS sequence"/>
</dbReference>
<evidence type="ECO:0000313" key="3">
    <source>
        <dbReference type="Proteomes" id="UP001064262"/>
    </source>
</evidence>